<dbReference type="InterPro" id="IPR007475">
    <property type="entry name" value="UbiK"/>
</dbReference>
<evidence type="ECO:0000313" key="2">
    <source>
        <dbReference type="EMBL" id="MBB4018055.1"/>
    </source>
</evidence>
<comment type="caution">
    <text evidence="2">The sequence shown here is derived from an EMBL/GenBank/DDBJ whole genome shotgun (WGS) entry which is preliminary data.</text>
</comment>
<gene>
    <name evidence="2" type="ORF">GGR16_003089</name>
</gene>
<reference evidence="2 3" key="1">
    <citation type="submission" date="2020-08" db="EMBL/GenBank/DDBJ databases">
        <title>Genomic Encyclopedia of Type Strains, Phase IV (KMG-IV): sequencing the most valuable type-strain genomes for metagenomic binning, comparative biology and taxonomic classification.</title>
        <authorList>
            <person name="Goeker M."/>
        </authorList>
    </citation>
    <scope>NUCLEOTIDE SEQUENCE [LARGE SCALE GENOMIC DNA]</scope>
    <source>
        <strain evidence="2 3">DSM 103737</strain>
    </source>
</reference>
<evidence type="ECO:0000256" key="1">
    <source>
        <dbReference type="SAM" id="Coils"/>
    </source>
</evidence>
<name>A0A840BXI0_9HYPH</name>
<dbReference type="RefSeq" id="WP_019400358.1">
    <property type="nucleotide sequence ID" value="NZ_JACIEN010000003.1"/>
</dbReference>
<feature type="coiled-coil region" evidence="1">
    <location>
        <begin position="60"/>
        <end position="92"/>
    </location>
</feature>
<protein>
    <submittedName>
        <fullName evidence="2">BMFP domain-containing protein YqiC</fullName>
    </submittedName>
</protein>
<sequence>MTQTTGRIFDDIARLVTDAAGMAEGARRELETIVRAQMERMLRSMDVVSREEFDAVRDMAAAARDENDRLAARIAELEARLARDEQDAAERE</sequence>
<keyword evidence="1" id="KW-0175">Coiled coil</keyword>
<dbReference type="AlphaFoldDB" id="A0A840BXI0"/>
<dbReference type="Pfam" id="PF04380">
    <property type="entry name" value="BMFP"/>
    <property type="match status" value="1"/>
</dbReference>
<organism evidence="2 3">
    <name type="scientific">Chelatococcus caeni</name>
    <dbReference type="NCBI Taxonomy" id="1348468"/>
    <lineage>
        <taxon>Bacteria</taxon>
        <taxon>Pseudomonadati</taxon>
        <taxon>Pseudomonadota</taxon>
        <taxon>Alphaproteobacteria</taxon>
        <taxon>Hyphomicrobiales</taxon>
        <taxon>Chelatococcaceae</taxon>
        <taxon>Chelatococcus</taxon>
    </lineage>
</organism>
<dbReference type="EMBL" id="JACIEN010000003">
    <property type="protein sequence ID" value="MBB4018055.1"/>
    <property type="molecule type" value="Genomic_DNA"/>
</dbReference>
<dbReference type="Proteomes" id="UP000577362">
    <property type="component" value="Unassembled WGS sequence"/>
</dbReference>
<evidence type="ECO:0000313" key="3">
    <source>
        <dbReference type="Proteomes" id="UP000577362"/>
    </source>
</evidence>
<proteinExistence type="predicted"/>
<accession>A0A840BXI0</accession>
<keyword evidence="3" id="KW-1185">Reference proteome</keyword>